<name>A0A0G0RSS4_9BACT</name>
<comment type="caution">
    <text evidence="2">The sequence shown here is derived from an EMBL/GenBank/DDBJ whole genome shotgun (WGS) entry which is preliminary data.</text>
</comment>
<organism evidence="2 3">
    <name type="scientific">Candidatus Curtissbacteria bacterium GW2011_GWA1_40_24</name>
    <dbReference type="NCBI Taxonomy" id="1618406"/>
    <lineage>
        <taxon>Bacteria</taxon>
        <taxon>Candidatus Curtissiibacteriota</taxon>
    </lineage>
</organism>
<accession>A0A0G0RSS4</accession>
<protein>
    <submittedName>
        <fullName evidence="2">Uncharacterized protein</fullName>
    </submittedName>
</protein>
<proteinExistence type="predicted"/>
<dbReference type="EMBL" id="LBYQ01000004">
    <property type="protein sequence ID" value="KKR55568.1"/>
    <property type="molecule type" value="Genomic_DNA"/>
</dbReference>
<sequence>MARETLNLSPDKGANRRPRFRPRPNTSHGRIRQERPRSITSPLNFEIGATVENQIQGLSRSIINTFSRFDEYLKAQGEFVVDTYSVGPEDAPLILPLSEEDALERFRGNINQIESIGYDKLKPEWVLIHDNLVSVVTFFEERQRVDAGKEKMNYSEYLLKVSGLEPTLIPWELLEKDRSKTLDIFRTIVKPIGVEFEEKSPASVGAALFGYQLIRRYHSPMEINERFKFYDDGHRFQVGMALGGRDLRDVQFNVVWVEEDKWWRMHERMGLEGNTLYANWHERHRQSWDEGVIEMYSTHEPQHFILAYLIREEILKGHLDPAAGILPIPSTMSYQSEGIAQTVSQFAPIELSPDAQLAIGLYRLEKRALTNGLYLLETDASLSVAEVTRRIRRYMSLKSPKEINQLLEEGITKPFERAYLPAYGISDYEFTTFSEKADGTQKSEFVNRVFSRPMTPTQVRQNMDTILKAA</sequence>
<evidence type="ECO:0000313" key="3">
    <source>
        <dbReference type="Proteomes" id="UP000034489"/>
    </source>
</evidence>
<feature type="region of interest" description="Disordered" evidence="1">
    <location>
        <begin position="1"/>
        <end position="37"/>
    </location>
</feature>
<reference evidence="2 3" key="1">
    <citation type="journal article" date="2015" name="Nature">
        <title>rRNA introns, odd ribosomes, and small enigmatic genomes across a large radiation of phyla.</title>
        <authorList>
            <person name="Brown C.T."/>
            <person name="Hug L.A."/>
            <person name="Thomas B.C."/>
            <person name="Sharon I."/>
            <person name="Castelle C.J."/>
            <person name="Singh A."/>
            <person name="Wilkins M.J."/>
            <person name="Williams K.H."/>
            <person name="Banfield J.F."/>
        </authorList>
    </citation>
    <scope>NUCLEOTIDE SEQUENCE [LARGE SCALE GENOMIC DNA]</scope>
</reference>
<dbReference type="AlphaFoldDB" id="A0A0G0RSS4"/>
<evidence type="ECO:0000313" key="2">
    <source>
        <dbReference type="EMBL" id="KKR55568.1"/>
    </source>
</evidence>
<gene>
    <name evidence="2" type="ORF">UT92_C0004G0004</name>
</gene>
<dbReference type="Proteomes" id="UP000034489">
    <property type="component" value="Unassembled WGS sequence"/>
</dbReference>
<evidence type="ECO:0000256" key="1">
    <source>
        <dbReference type="SAM" id="MobiDB-lite"/>
    </source>
</evidence>